<dbReference type="GO" id="GO:0005524">
    <property type="term" value="F:ATP binding"/>
    <property type="evidence" value="ECO:0007669"/>
    <property type="project" value="UniProtKB-KW"/>
</dbReference>
<sequence>MIRARGLEFAHGAQPVLRGVDVDAPQGRVLGLLGPNGSGKTTLLRLLHGALRPRRGTVQVDGRDVAGLSARELARRVAVVVQEPGADLPLTVAESVLLGRIPHRGAFAGTTGRDVRIAEDALRRVGGLHLARRPVAEVSGGERQRVLIARALAQRAGHLLLDEPTNHLDVRYQHEVLQLVRTLGTTVVVVLHDLALAAAYCDEVVLLHAGVVRAAGTPSQVLVPAVLEPVFEVGVRRVDHEGGLHLAFHPRERAG</sequence>
<dbReference type="PROSITE" id="PS00211">
    <property type="entry name" value="ABC_TRANSPORTER_1"/>
    <property type="match status" value="1"/>
</dbReference>
<dbReference type="Proteomes" id="UP001565927">
    <property type="component" value="Unassembled WGS sequence"/>
</dbReference>
<dbReference type="CDD" id="cd03214">
    <property type="entry name" value="ABC_Iron-Siderophores_B12_Hemin"/>
    <property type="match status" value="1"/>
</dbReference>
<comment type="caution">
    <text evidence="4">The sequence shown here is derived from an EMBL/GenBank/DDBJ whole genome shotgun (WGS) entry which is preliminary data.</text>
</comment>
<protein>
    <submittedName>
        <fullName evidence="4">ABC transporter ATP-binding protein</fullName>
    </submittedName>
</protein>
<feature type="domain" description="ABC transporter" evidence="3">
    <location>
        <begin position="2"/>
        <end position="234"/>
    </location>
</feature>
<dbReference type="Pfam" id="PF00005">
    <property type="entry name" value="ABC_tran"/>
    <property type="match status" value="1"/>
</dbReference>
<dbReference type="PROSITE" id="PS50893">
    <property type="entry name" value="ABC_TRANSPORTER_2"/>
    <property type="match status" value="1"/>
</dbReference>
<dbReference type="InterPro" id="IPR003593">
    <property type="entry name" value="AAA+_ATPase"/>
</dbReference>
<accession>A0ABV4H4I0</accession>
<dbReference type="Gene3D" id="3.40.50.300">
    <property type="entry name" value="P-loop containing nucleotide triphosphate hydrolases"/>
    <property type="match status" value="1"/>
</dbReference>
<evidence type="ECO:0000256" key="1">
    <source>
        <dbReference type="ARBA" id="ARBA00022741"/>
    </source>
</evidence>
<organism evidence="4 5">
    <name type="scientific">Kineococcus halophytocola</name>
    <dbReference type="NCBI Taxonomy" id="3234027"/>
    <lineage>
        <taxon>Bacteria</taxon>
        <taxon>Bacillati</taxon>
        <taxon>Actinomycetota</taxon>
        <taxon>Actinomycetes</taxon>
        <taxon>Kineosporiales</taxon>
        <taxon>Kineosporiaceae</taxon>
        <taxon>Kineococcus</taxon>
    </lineage>
</organism>
<name>A0ABV4H4I0_9ACTN</name>
<keyword evidence="5" id="KW-1185">Reference proteome</keyword>
<reference evidence="4 5" key="1">
    <citation type="submission" date="2024-07" db="EMBL/GenBank/DDBJ databases">
        <authorList>
            <person name="Thanompreechachai J."/>
            <person name="Duangmal K."/>
        </authorList>
    </citation>
    <scope>NUCLEOTIDE SEQUENCE [LARGE SCALE GENOMIC DNA]</scope>
    <source>
        <strain evidence="4 5">LSe6-4</strain>
    </source>
</reference>
<proteinExistence type="predicted"/>
<keyword evidence="2 4" id="KW-0067">ATP-binding</keyword>
<gene>
    <name evidence="4" type="ORF">AB2L27_14715</name>
</gene>
<dbReference type="EMBL" id="JBGFTU010000017">
    <property type="protein sequence ID" value="MEZ0166009.1"/>
    <property type="molecule type" value="Genomic_DNA"/>
</dbReference>
<evidence type="ECO:0000259" key="3">
    <source>
        <dbReference type="PROSITE" id="PS50893"/>
    </source>
</evidence>
<dbReference type="SMART" id="SM00382">
    <property type="entry name" value="AAA"/>
    <property type="match status" value="1"/>
</dbReference>
<dbReference type="InterPro" id="IPR003439">
    <property type="entry name" value="ABC_transporter-like_ATP-bd"/>
</dbReference>
<evidence type="ECO:0000256" key="2">
    <source>
        <dbReference type="ARBA" id="ARBA00022840"/>
    </source>
</evidence>
<dbReference type="InterPro" id="IPR027417">
    <property type="entry name" value="P-loop_NTPase"/>
</dbReference>
<dbReference type="PANTHER" id="PTHR42794">
    <property type="entry name" value="HEMIN IMPORT ATP-BINDING PROTEIN HMUV"/>
    <property type="match status" value="1"/>
</dbReference>
<evidence type="ECO:0000313" key="4">
    <source>
        <dbReference type="EMBL" id="MEZ0166009.1"/>
    </source>
</evidence>
<dbReference type="InterPro" id="IPR017871">
    <property type="entry name" value="ABC_transporter-like_CS"/>
</dbReference>
<keyword evidence="1" id="KW-0547">Nucleotide-binding</keyword>
<dbReference type="PANTHER" id="PTHR42794:SF2">
    <property type="entry name" value="ABC TRANSPORTER ATP-BINDING PROTEIN"/>
    <property type="match status" value="1"/>
</dbReference>
<dbReference type="RefSeq" id="WP_370442235.1">
    <property type="nucleotide sequence ID" value="NZ_JBGFTU010000017.1"/>
</dbReference>
<evidence type="ECO:0000313" key="5">
    <source>
        <dbReference type="Proteomes" id="UP001565927"/>
    </source>
</evidence>
<dbReference type="SUPFAM" id="SSF52540">
    <property type="entry name" value="P-loop containing nucleoside triphosphate hydrolases"/>
    <property type="match status" value="1"/>
</dbReference>